<evidence type="ECO:0000256" key="3">
    <source>
        <dbReference type="ARBA" id="ARBA00022737"/>
    </source>
</evidence>
<evidence type="ECO:0000313" key="8">
    <source>
        <dbReference type="Proteomes" id="UP000000600"/>
    </source>
</evidence>
<protein>
    <recommendedName>
        <fullName evidence="6">Ubiquitin-like protease family profile domain-containing protein</fullName>
    </recommendedName>
</protein>
<keyword evidence="5" id="KW-0788">Thiol protease</keyword>
<dbReference type="Pfam" id="PF02493">
    <property type="entry name" value="MORN"/>
    <property type="match status" value="2"/>
</dbReference>
<dbReference type="OrthoDB" id="198735at2759"/>
<organism evidence="7 8">
    <name type="scientific">Paramecium tetraurelia</name>
    <dbReference type="NCBI Taxonomy" id="5888"/>
    <lineage>
        <taxon>Eukaryota</taxon>
        <taxon>Sar</taxon>
        <taxon>Alveolata</taxon>
        <taxon>Ciliophora</taxon>
        <taxon>Intramacronucleata</taxon>
        <taxon>Oligohymenophorea</taxon>
        <taxon>Peniculida</taxon>
        <taxon>Parameciidae</taxon>
        <taxon>Paramecium</taxon>
    </lineage>
</organism>
<dbReference type="Pfam" id="PF02902">
    <property type="entry name" value="Peptidase_C48"/>
    <property type="match status" value="1"/>
</dbReference>
<dbReference type="InterPro" id="IPR044613">
    <property type="entry name" value="Nep1/2-like"/>
</dbReference>
<dbReference type="Gene3D" id="3.40.395.10">
    <property type="entry name" value="Adenoviral Proteinase, Chain A"/>
    <property type="match status" value="1"/>
</dbReference>
<comment type="similarity">
    <text evidence="1">Belongs to the peptidase C48 family.</text>
</comment>
<dbReference type="RefSeq" id="XP_001458722.1">
    <property type="nucleotide sequence ID" value="XM_001458685.1"/>
</dbReference>
<dbReference type="Gene3D" id="2.20.110.10">
    <property type="entry name" value="Histone H3 K4-specific methyltransferase SET7/9 N-terminal domain"/>
    <property type="match status" value="1"/>
</dbReference>
<gene>
    <name evidence="7" type="ORF">GSPATT00024053001</name>
</gene>
<dbReference type="InParanoid" id="A0E7Q8"/>
<keyword evidence="8" id="KW-1185">Reference proteome</keyword>
<dbReference type="GeneID" id="5044507"/>
<evidence type="ECO:0000256" key="2">
    <source>
        <dbReference type="ARBA" id="ARBA00022670"/>
    </source>
</evidence>
<dbReference type="Proteomes" id="UP000000600">
    <property type="component" value="Unassembled WGS sequence"/>
</dbReference>
<dbReference type="KEGG" id="ptm:GSPATT00024053001"/>
<proteinExistence type="inferred from homology"/>
<dbReference type="SUPFAM" id="SSF82185">
    <property type="entry name" value="Histone H3 K4-specific methyltransferase SET7/9 N-terminal domain"/>
    <property type="match status" value="1"/>
</dbReference>
<keyword evidence="3" id="KW-0677">Repeat</keyword>
<evidence type="ECO:0000256" key="4">
    <source>
        <dbReference type="ARBA" id="ARBA00022801"/>
    </source>
</evidence>
<dbReference type="PROSITE" id="PS50600">
    <property type="entry name" value="ULP_PROTEASE"/>
    <property type="match status" value="1"/>
</dbReference>
<evidence type="ECO:0000259" key="6">
    <source>
        <dbReference type="PROSITE" id="PS50600"/>
    </source>
</evidence>
<dbReference type="EMBL" id="CT868662">
    <property type="protein sequence ID" value="CAK91325.1"/>
    <property type="molecule type" value="Genomic_DNA"/>
</dbReference>
<reference evidence="7 8" key="1">
    <citation type="journal article" date="2006" name="Nature">
        <title>Global trends of whole-genome duplications revealed by the ciliate Paramecium tetraurelia.</title>
        <authorList>
            <consortium name="Genoscope"/>
            <person name="Aury J.-M."/>
            <person name="Jaillon O."/>
            <person name="Duret L."/>
            <person name="Noel B."/>
            <person name="Jubin C."/>
            <person name="Porcel B.M."/>
            <person name="Segurens B."/>
            <person name="Daubin V."/>
            <person name="Anthouard V."/>
            <person name="Aiach N."/>
            <person name="Arnaiz O."/>
            <person name="Billaut A."/>
            <person name="Beisson J."/>
            <person name="Blanc I."/>
            <person name="Bouhouche K."/>
            <person name="Camara F."/>
            <person name="Duharcourt S."/>
            <person name="Guigo R."/>
            <person name="Gogendeau D."/>
            <person name="Katinka M."/>
            <person name="Keller A.-M."/>
            <person name="Kissmehl R."/>
            <person name="Klotz C."/>
            <person name="Koll F."/>
            <person name="Le Moue A."/>
            <person name="Lepere C."/>
            <person name="Malinsky S."/>
            <person name="Nowacki M."/>
            <person name="Nowak J.K."/>
            <person name="Plattner H."/>
            <person name="Poulain J."/>
            <person name="Ruiz F."/>
            <person name="Serrano V."/>
            <person name="Zagulski M."/>
            <person name="Dessen P."/>
            <person name="Betermier M."/>
            <person name="Weissenbach J."/>
            <person name="Scarpelli C."/>
            <person name="Schachter V."/>
            <person name="Sperling L."/>
            <person name="Meyer E."/>
            <person name="Cohen J."/>
            <person name="Wincker P."/>
        </authorList>
    </citation>
    <scope>NUCLEOTIDE SEQUENCE [LARGE SCALE GENOMIC DNA]</scope>
    <source>
        <strain evidence="7 8">Stock d4-2</strain>
    </source>
</reference>
<keyword evidence="4" id="KW-0378">Hydrolase</keyword>
<dbReference type="PANTHER" id="PTHR46468:SF1">
    <property type="entry name" value="SENTRIN-SPECIFIC PROTEASE 8"/>
    <property type="match status" value="1"/>
</dbReference>
<dbReference type="OMA" id="WFLIQLN"/>
<dbReference type="InterPro" id="IPR038765">
    <property type="entry name" value="Papain-like_cys_pep_sf"/>
</dbReference>
<dbReference type="SUPFAM" id="SSF54001">
    <property type="entry name" value="Cysteine proteinases"/>
    <property type="match status" value="1"/>
</dbReference>
<dbReference type="InterPro" id="IPR003653">
    <property type="entry name" value="Peptidase_C48_C"/>
</dbReference>
<dbReference type="GO" id="GO:0019784">
    <property type="term" value="F:deNEDDylase activity"/>
    <property type="evidence" value="ECO:0007669"/>
    <property type="project" value="InterPro"/>
</dbReference>
<evidence type="ECO:0000256" key="5">
    <source>
        <dbReference type="ARBA" id="ARBA00022807"/>
    </source>
</evidence>
<evidence type="ECO:0000313" key="7">
    <source>
        <dbReference type="EMBL" id="CAK91325.1"/>
    </source>
</evidence>
<feature type="domain" description="Ubiquitin-like protease family profile" evidence="6">
    <location>
        <begin position="241"/>
        <end position="416"/>
    </location>
</feature>
<dbReference type="HOGENOM" id="CLU_623293_0_0_1"/>
<name>A0E7Q8_PARTE</name>
<dbReference type="InterPro" id="IPR003409">
    <property type="entry name" value="MORN"/>
</dbReference>
<accession>A0E7Q8</accession>
<dbReference type="GO" id="GO:0006508">
    <property type="term" value="P:proteolysis"/>
    <property type="evidence" value="ECO:0007669"/>
    <property type="project" value="UniProtKB-KW"/>
</dbReference>
<keyword evidence="2" id="KW-0645">Protease</keyword>
<sequence length="440" mass="52617">MLEKDQFIQVTLLLIVIVSYLGHKIHGEQQNQLKKLIQKVAQSCSQDYDDVITQISENIQGFFQDKVPPLLPQQQKQKEKKSQSNFIIRHYEKFFIAQYSNQTNLKSENSVQIKCQTNEILYAKKFIDNNSDSFTGEGFQYKVTYDNNLNPNYELYEGQFLNGLKHGIGKLYGQKSENVYYEGEWKNDKMVSQRKEKFQTDQLERQSLIKFIIRDGDQIVSQNKRQIEKRKRVDDWIKYNQQISEHDIDRLQSKSKWFTSSIIDSFALYLNIKMEEKYFQIDPNERRQALRQVFIPSQIFTSMQNEKKDGNQEIFQKHFLEYKIIEYKIEKIFDRVNFIVNRNNAHWFLIQLNLRNYEMVVMDSLKNKHQYYNFAKDILNQIFDNKIKRITLSNQCHVQKNGNDCGPYTCIHMLEISEIQSKLRNPSEMRDFLLSKLKQD</sequence>
<evidence type="ECO:0000256" key="1">
    <source>
        <dbReference type="ARBA" id="ARBA00005234"/>
    </source>
</evidence>
<dbReference type="AlphaFoldDB" id="A0E7Q8"/>
<dbReference type="GO" id="GO:0008234">
    <property type="term" value="F:cysteine-type peptidase activity"/>
    <property type="evidence" value="ECO:0007669"/>
    <property type="project" value="UniProtKB-KW"/>
</dbReference>
<dbReference type="PANTHER" id="PTHR46468">
    <property type="entry name" value="SENTRIN-SPECIFIC PROTEASE 8"/>
    <property type="match status" value="1"/>
</dbReference>